<gene>
    <name evidence="1" type="ORF">NCTC12151_01311</name>
</gene>
<accession>A0A2X4UWR7</accession>
<sequence>MNTMKLSVLQRLPQFYHWYGGEEGSRVEASLLPSHFGAEQNKDNLIGLKLLSYANGRDWDVMSKISLYLKGIDVENSVIDVDGEPCLFIRSQDEALALGRLKDMGIAIADFIPHQPFC</sequence>
<organism evidence="1 2">
    <name type="scientific">Leminorella richardii</name>
    <dbReference type="NCBI Taxonomy" id="158841"/>
    <lineage>
        <taxon>Bacteria</taxon>
        <taxon>Pseudomonadati</taxon>
        <taxon>Pseudomonadota</taxon>
        <taxon>Gammaproteobacteria</taxon>
        <taxon>Enterobacterales</taxon>
        <taxon>Budviciaceae</taxon>
        <taxon>Leminorella</taxon>
    </lineage>
</organism>
<proteinExistence type="predicted"/>
<evidence type="ECO:0000313" key="2">
    <source>
        <dbReference type="Proteomes" id="UP000249005"/>
    </source>
</evidence>
<dbReference type="Proteomes" id="UP000249005">
    <property type="component" value="Chromosome 1"/>
</dbReference>
<dbReference type="InterPro" id="IPR020489">
    <property type="entry name" value="Uncharacterised_YejG"/>
</dbReference>
<reference evidence="1 2" key="1">
    <citation type="submission" date="2018-06" db="EMBL/GenBank/DDBJ databases">
        <authorList>
            <consortium name="Pathogen Informatics"/>
            <person name="Doyle S."/>
        </authorList>
    </citation>
    <scope>NUCLEOTIDE SEQUENCE [LARGE SCALE GENOMIC DNA]</scope>
    <source>
        <strain evidence="1 2">NCTC12151</strain>
    </source>
</reference>
<dbReference type="Pfam" id="PF13989">
    <property type="entry name" value="YejG"/>
    <property type="match status" value="1"/>
</dbReference>
<dbReference type="EMBL" id="LS483470">
    <property type="protein sequence ID" value="SQI39102.1"/>
    <property type="molecule type" value="Genomic_DNA"/>
</dbReference>
<dbReference type="AlphaFoldDB" id="A0A2X4UWR7"/>
<evidence type="ECO:0000313" key="1">
    <source>
        <dbReference type="EMBL" id="SQI39102.1"/>
    </source>
</evidence>
<dbReference type="OrthoDB" id="6413388at2"/>
<protein>
    <submittedName>
        <fullName evidence="1">Uncharacterized protein</fullName>
    </submittedName>
</protein>
<name>A0A2X4UWR7_9GAMM</name>
<dbReference type="KEGG" id="lri:NCTC12151_01311"/>
<keyword evidence="2" id="KW-1185">Reference proteome</keyword>